<evidence type="ECO:0000313" key="3">
    <source>
        <dbReference type="Proteomes" id="UP000288730"/>
    </source>
</evidence>
<dbReference type="RefSeq" id="WP_185712287.1">
    <property type="nucleotide sequence ID" value="NZ_JADZNX010000715.1"/>
</dbReference>
<name>A0A3P1MNB3_ECOLX</name>
<dbReference type="Proteomes" id="UP000462410">
    <property type="component" value="Unassembled WGS sequence"/>
</dbReference>
<dbReference type="Gene3D" id="3.30.70.3280">
    <property type="entry name" value="Peptide chain release factor 3, domain III"/>
    <property type="match status" value="1"/>
</dbReference>
<organism evidence="2 3">
    <name type="scientific">Escherichia coli</name>
    <dbReference type="NCBI Taxonomy" id="562"/>
    <lineage>
        <taxon>Bacteria</taxon>
        <taxon>Pseudomonadati</taxon>
        <taxon>Pseudomonadota</taxon>
        <taxon>Gammaproteobacteria</taxon>
        <taxon>Enterobacterales</taxon>
        <taxon>Enterobacteriaceae</taxon>
        <taxon>Escherichia</taxon>
    </lineage>
</organism>
<comment type="caution">
    <text evidence="2">The sequence shown here is derived from an EMBL/GenBank/DDBJ whole genome shotgun (WGS) entry which is preliminary data.</text>
</comment>
<evidence type="ECO:0000313" key="1">
    <source>
        <dbReference type="EMBL" id="MWT23426.1"/>
    </source>
</evidence>
<dbReference type="InterPro" id="IPR038467">
    <property type="entry name" value="RF3_dom_3_sf"/>
</dbReference>
<feature type="non-terminal residue" evidence="2">
    <location>
        <position position="1"/>
    </location>
</feature>
<reference evidence="2 3" key="1">
    <citation type="submission" date="2019-01" db="EMBL/GenBank/DDBJ databases">
        <title>Genomic analysis of febrile catheter-associated UTI E. coli isolates.</title>
        <authorList>
            <person name="Potter R."/>
            <person name="Zou Z."/>
            <person name="Henderson J."/>
            <person name="Dantas G."/>
        </authorList>
    </citation>
    <scope>NUCLEOTIDE SEQUENCE [LARGE SCALE GENOMIC DNA]</scope>
    <source>
        <strain evidence="2 3">29_CAASB</strain>
    </source>
</reference>
<gene>
    <name evidence="2" type="ORF">EPS76_35145</name>
    <name evidence="1" type="ORF">GP965_21320</name>
</gene>
<protein>
    <submittedName>
        <fullName evidence="2">Peptide chain release factor 3</fullName>
    </submittedName>
</protein>
<proteinExistence type="predicted"/>
<dbReference type="Proteomes" id="UP000288730">
    <property type="component" value="Unassembled WGS sequence"/>
</dbReference>
<evidence type="ECO:0000313" key="2">
    <source>
        <dbReference type="EMBL" id="RXC75003.1"/>
    </source>
</evidence>
<reference evidence="1 4" key="2">
    <citation type="submission" date="2019-12" db="EMBL/GenBank/DDBJ databases">
        <title>Enteriobacteria Tanzani isolates_8377-8380.</title>
        <authorList>
            <person name="Subbiah M."/>
            <person name="Call D."/>
        </authorList>
    </citation>
    <scope>NUCLEOTIDE SEQUENCE [LARGE SCALE GENOMIC DNA]</scope>
    <source>
        <strain evidence="1 4">8378wH8</strain>
    </source>
</reference>
<evidence type="ECO:0000313" key="4">
    <source>
        <dbReference type="Proteomes" id="UP000462410"/>
    </source>
</evidence>
<sequence>DAKKFEEFKRKNESQLALDGGDNLAYIATSMVNLRLAQERYPDVQFHQTREH</sequence>
<accession>A0A3P1MNB3</accession>
<dbReference type="EMBL" id="SCJN01001383">
    <property type="protein sequence ID" value="RXC75003.1"/>
    <property type="molecule type" value="Genomic_DNA"/>
</dbReference>
<dbReference type="AlphaFoldDB" id="A0A3P1MNB3"/>
<dbReference type="EMBL" id="WTRC01000483">
    <property type="protein sequence ID" value="MWT23426.1"/>
    <property type="molecule type" value="Genomic_DNA"/>
</dbReference>